<dbReference type="OrthoDB" id="5694214at2"/>
<dbReference type="InterPro" id="IPR012944">
    <property type="entry name" value="SusD_RagB_dom"/>
</dbReference>
<evidence type="ECO:0000313" key="10">
    <source>
        <dbReference type="Proteomes" id="UP000199109"/>
    </source>
</evidence>
<comment type="similarity">
    <text evidence="2">Belongs to the SusD family.</text>
</comment>
<evidence type="ECO:0000256" key="2">
    <source>
        <dbReference type="ARBA" id="ARBA00006275"/>
    </source>
</evidence>
<dbReference type="Pfam" id="PF14322">
    <property type="entry name" value="SusD-like_3"/>
    <property type="match status" value="1"/>
</dbReference>
<evidence type="ECO:0000256" key="1">
    <source>
        <dbReference type="ARBA" id="ARBA00004442"/>
    </source>
</evidence>
<feature type="signal peptide" evidence="6">
    <location>
        <begin position="1"/>
        <end position="20"/>
    </location>
</feature>
<gene>
    <name evidence="9" type="ORF">SAMN05421636_10778</name>
</gene>
<evidence type="ECO:0000259" key="7">
    <source>
        <dbReference type="Pfam" id="PF07980"/>
    </source>
</evidence>
<accession>A0A1G7FEX0</accession>
<dbReference type="STRING" id="641691.SAMN05421636_10778"/>
<feature type="domain" description="RagB/SusD" evidence="7">
    <location>
        <begin position="270"/>
        <end position="578"/>
    </location>
</feature>
<dbReference type="EMBL" id="FNAO01000007">
    <property type="protein sequence ID" value="SDE74115.1"/>
    <property type="molecule type" value="Genomic_DNA"/>
</dbReference>
<evidence type="ECO:0000256" key="6">
    <source>
        <dbReference type="SAM" id="SignalP"/>
    </source>
</evidence>
<dbReference type="AlphaFoldDB" id="A0A1G7FEX0"/>
<dbReference type="InterPro" id="IPR011990">
    <property type="entry name" value="TPR-like_helical_dom_sf"/>
</dbReference>
<dbReference type="GO" id="GO:0009279">
    <property type="term" value="C:cell outer membrane"/>
    <property type="evidence" value="ECO:0007669"/>
    <property type="project" value="UniProtKB-SubCell"/>
</dbReference>
<comment type="subcellular location">
    <subcellularLocation>
        <location evidence="1">Cell outer membrane</location>
    </subcellularLocation>
</comment>
<keyword evidence="4" id="KW-0472">Membrane</keyword>
<feature type="chain" id="PRO_5011608878" evidence="6">
    <location>
        <begin position="21"/>
        <end position="579"/>
    </location>
</feature>
<name>A0A1G7FEX0_9FLAO</name>
<keyword evidence="3 6" id="KW-0732">Signal</keyword>
<dbReference type="Gene3D" id="1.25.40.390">
    <property type="match status" value="1"/>
</dbReference>
<keyword evidence="10" id="KW-1185">Reference proteome</keyword>
<evidence type="ECO:0000259" key="8">
    <source>
        <dbReference type="Pfam" id="PF14322"/>
    </source>
</evidence>
<keyword evidence="5" id="KW-0998">Cell outer membrane</keyword>
<dbReference type="Proteomes" id="UP000199109">
    <property type="component" value="Unassembled WGS sequence"/>
</dbReference>
<dbReference type="InterPro" id="IPR033985">
    <property type="entry name" value="SusD-like_N"/>
</dbReference>
<dbReference type="RefSeq" id="WP_091870140.1">
    <property type="nucleotide sequence ID" value="NZ_FNAO01000007.1"/>
</dbReference>
<evidence type="ECO:0000313" key="9">
    <source>
        <dbReference type="EMBL" id="SDE74115.1"/>
    </source>
</evidence>
<dbReference type="SUPFAM" id="SSF48452">
    <property type="entry name" value="TPR-like"/>
    <property type="match status" value="1"/>
</dbReference>
<protein>
    <submittedName>
        <fullName evidence="9">Starch-binding associating with outer membrane</fullName>
    </submittedName>
</protein>
<proteinExistence type="inferred from homology"/>
<feature type="domain" description="SusD-like N-terminal" evidence="8">
    <location>
        <begin position="22"/>
        <end position="204"/>
    </location>
</feature>
<evidence type="ECO:0000256" key="4">
    <source>
        <dbReference type="ARBA" id="ARBA00023136"/>
    </source>
</evidence>
<reference evidence="9 10" key="1">
    <citation type="submission" date="2016-10" db="EMBL/GenBank/DDBJ databases">
        <authorList>
            <person name="de Groot N.N."/>
        </authorList>
    </citation>
    <scope>NUCLEOTIDE SEQUENCE [LARGE SCALE GENOMIC DNA]</scope>
    <source>
        <strain evidence="9 10">DSM 23421</strain>
    </source>
</reference>
<organism evidence="9 10">
    <name type="scientific">Pricia antarctica</name>
    <dbReference type="NCBI Taxonomy" id="641691"/>
    <lineage>
        <taxon>Bacteria</taxon>
        <taxon>Pseudomonadati</taxon>
        <taxon>Bacteroidota</taxon>
        <taxon>Flavobacteriia</taxon>
        <taxon>Flavobacteriales</taxon>
        <taxon>Flavobacteriaceae</taxon>
        <taxon>Pricia</taxon>
    </lineage>
</organism>
<sequence>MKIKHILSIAALALGLYACSDDYLDKEPLSEITAENFFNTEADLKLYTNSFYRMFPSTSIYDGDAITDNIIQNELSEEMRGARLVPTSGGGWDWAYLRDINFFLQEYEKSEEENAKAHYGGVARFFRAYFYFDKLQRFGAIPWYGEPIDPKDSETLTKPRDSRQFVVDKILEDLDWAIANMRAEQNVYEITKYTALALKSRVGLYEGTFEKYRGIEGYGKYLNASVAASEELINDSPYKLYSSGSPDDDYRNLFNSHDAIADEIILSRAYSETLNIGHNVNYYTTTSSYGRPGMPKDLVDSYLNADGSRFTDQANFDQIFFTEEVADRDPRLFQTIRTPGYTRKGEAIERAPNLGATVTGYQIIKYVTEPVYDTNGQSITDLPLLRFGETLLNHAEAKAELGTLTQEDLDKSINLLRARVDMPGLILDAANSDPDSFIADQYVGVVGANKGVILEIRRERRIELYMENFRWDDIVRWKAGETLTQPIRGLYFSGPGEYDLTGDGEINVVLYEGERPDNVITGIQYYQLESDTFLDNQGLITPHPDYENRTFDENKDYLYPIPRVELQLNPNLEQNPGWQ</sequence>
<evidence type="ECO:0000256" key="3">
    <source>
        <dbReference type="ARBA" id="ARBA00022729"/>
    </source>
</evidence>
<evidence type="ECO:0000256" key="5">
    <source>
        <dbReference type="ARBA" id="ARBA00023237"/>
    </source>
</evidence>
<dbReference type="PROSITE" id="PS51257">
    <property type="entry name" value="PROKAR_LIPOPROTEIN"/>
    <property type="match status" value="1"/>
</dbReference>
<dbReference type="Pfam" id="PF07980">
    <property type="entry name" value="SusD_RagB"/>
    <property type="match status" value="1"/>
</dbReference>